<feature type="compositionally biased region" description="Low complexity" evidence="1">
    <location>
        <begin position="54"/>
        <end position="67"/>
    </location>
</feature>
<dbReference type="Proteomes" id="UP000738359">
    <property type="component" value="Unassembled WGS sequence"/>
</dbReference>
<feature type="region of interest" description="Disordered" evidence="1">
    <location>
        <begin position="324"/>
        <end position="380"/>
    </location>
</feature>
<feature type="region of interest" description="Disordered" evidence="1">
    <location>
        <begin position="255"/>
        <end position="296"/>
    </location>
</feature>
<sequence length="501" mass="56589">MLCPYCKARNQSTIEFPVARQQRASRSKASKNGKDVQYQSTVEDHDTTTKEASAETASVATLSSVVTPRKRKVAPTPTLTPTAVVPKKSVVSNRQKAAVAQRESPVPHLSEPESSGAGPSESASVAKARRVAEKARHEKARHEKARHEKARHEKARHEKARHRHEKARHEKAVRAARLEKCKKREVGKHCRSSSWAAEIDCGVCLETTMDDDERCLSDPSLTDNSSRGFGLMGVHSANEEVDEADETEEVVIDLDTDEGSDTVEVDYDDDHNNDSHAGTMEVNYDSDDKNEGRSDGRDIYTKMLDAEIDFKNLDFDAGLGENEVTNEEMQGKDSEQEEEEEQGQQSEQEEEEEEEQGQQTEKEDEEEKEVQKRRSEQEEQEELFWALGKKSTEAREMRRALREEIFANEKVNTHGPAFVDSSALADRNTVREAFYEVRDAMKLMSEVDCNLDSLMDMLDEKRLLLTLDEHRFISKSMQAAQASIGVLFGTRKNLLECLNRK</sequence>
<feature type="compositionally biased region" description="Acidic residues" evidence="1">
    <location>
        <begin position="335"/>
        <end position="368"/>
    </location>
</feature>
<feature type="compositionally biased region" description="Basic and acidic residues" evidence="1">
    <location>
        <begin position="42"/>
        <end position="53"/>
    </location>
</feature>
<evidence type="ECO:0000313" key="2">
    <source>
        <dbReference type="EMBL" id="KAF9945855.1"/>
    </source>
</evidence>
<evidence type="ECO:0000313" key="3">
    <source>
        <dbReference type="Proteomes" id="UP000738359"/>
    </source>
</evidence>
<accession>A0A9P6ISN0</accession>
<dbReference type="OrthoDB" id="10667124at2759"/>
<name>A0A9P6ISN0_MORAP</name>
<dbReference type="EMBL" id="JAAAHY010001981">
    <property type="protein sequence ID" value="KAF9945855.1"/>
    <property type="molecule type" value="Genomic_DNA"/>
</dbReference>
<feature type="compositionally biased region" description="Basic residues" evidence="1">
    <location>
        <begin position="137"/>
        <end position="166"/>
    </location>
</feature>
<gene>
    <name evidence="2" type="ORF">BGZ70_003532</name>
</gene>
<keyword evidence="3" id="KW-1185">Reference proteome</keyword>
<feature type="compositionally biased region" description="Acidic residues" evidence="1">
    <location>
        <begin position="255"/>
        <end position="271"/>
    </location>
</feature>
<organism evidence="2 3">
    <name type="scientific">Mortierella alpina</name>
    <name type="common">Oleaginous fungus</name>
    <name type="synonym">Mortierella renispora</name>
    <dbReference type="NCBI Taxonomy" id="64518"/>
    <lineage>
        <taxon>Eukaryota</taxon>
        <taxon>Fungi</taxon>
        <taxon>Fungi incertae sedis</taxon>
        <taxon>Mucoromycota</taxon>
        <taxon>Mortierellomycotina</taxon>
        <taxon>Mortierellomycetes</taxon>
        <taxon>Mortierellales</taxon>
        <taxon>Mortierellaceae</taxon>
        <taxon>Mortierella</taxon>
    </lineage>
</organism>
<proteinExistence type="predicted"/>
<evidence type="ECO:0000256" key="1">
    <source>
        <dbReference type="SAM" id="MobiDB-lite"/>
    </source>
</evidence>
<feature type="compositionally biased region" description="Low complexity" evidence="1">
    <location>
        <begin position="112"/>
        <end position="126"/>
    </location>
</feature>
<dbReference type="AlphaFoldDB" id="A0A9P6ISN0"/>
<protein>
    <submittedName>
        <fullName evidence="2">Uncharacterized protein</fullName>
    </submittedName>
</protein>
<feature type="compositionally biased region" description="Low complexity" evidence="1">
    <location>
        <begin position="74"/>
        <end position="88"/>
    </location>
</feature>
<reference evidence="2" key="1">
    <citation type="journal article" date="2020" name="Fungal Divers.">
        <title>Resolving the Mortierellaceae phylogeny through synthesis of multi-gene phylogenetics and phylogenomics.</title>
        <authorList>
            <person name="Vandepol N."/>
            <person name="Liber J."/>
            <person name="Desiro A."/>
            <person name="Na H."/>
            <person name="Kennedy M."/>
            <person name="Barry K."/>
            <person name="Grigoriev I.V."/>
            <person name="Miller A.N."/>
            <person name="O'Donnell K."/>
            <person name="Stajich J.E."/>
            <person name="Bonito G."/>
        </authorList>
    </citation>
    <scope>NUCLEOTIDE SEQUENCE</scope>
    <source>
        <strain evidence="2">CK1249</strain>
    </source>
</reference>
<feature type="region of interest" description="Disordered" evidence="1">
    <location>
        <begin position="19"/>
        <end position="173"/>
    </location>
</feature>
<comment type="caution">
    <text evidence="2">The sequence shown here is derived from an EMBL/GenBank/DDBJ whole genome shotgun (WGS) entry which is preliminary data.</text>
</comment>
<feature type="compositionally biased region" description="Basic and acidic residues" evidence="1">
    <location>
        <begin position="286"/>
        <end position="296"/>
    </location>
</feature>